<evidence type="ECO:0008006" key="5">
    <source>
        <dbReference type="Google" id="ProtNLM"/>
    </source>
</evidence>
<keyword evidence="4" id="KW-1185">Reference proteome</keyword>
<evidence type="ECO:0000313" key="4">
    <source>
        <dbReference type="Proteomes" id="UP001501257"/>
    </source>
</evidence>
<comment type="caution">
    <text evidence="3">The sequence shown here is derived from an EMBL/GenBank/DDBJ whole genome shotgun (WGS) entry which is preliminary data.</text>
</comment>
<dbReference type="EMBL" id="BAABLK010000005">
    <property type="protein sequence ID" value="GAA5225749.1"/>
    <property type="molecule type" value="Genomic_DNA"/>
</dbReference>
<name>A0ABP9TFJ1_9MICC</name>
<feature type="transmembrane region" description="Helical" evidence="2">
    <location>
        <begin position="119"/>
        <end position="145"/>
    </location>
</feature>
<evidence type="ECO:0000313" key="3">
    <source>
        <dbReference type="EMBL" id="GAA5225749.1"/>
    </source>
</evidence>
<keyword evidence="2" id="KW-1133">Transmembrane helix</keyword>
<proteinExistence type="predicted"/>
<evidence type="ECO:0000256" key="2">
    <source>
        <dbReference type="SAM" id="Phobius"/>
    </source>
</evidence>
<sequence>MSDTSARHGNEPIPGSWPTGSGYPGAHAPNQQQYPGYYAGNSPGHYTGPYQDGYGEPNGSFGQPRTHAMTIFAMVVGIVSAVISLVPFIGFVSFALGPVAMVLGIVGIVGRLSRRGFSVTALVTGTFALLVSILYTVLFSALISFSANTQSFAFMADGTAEYKVTVSTSSTKSKTSNQRGPFTQNVDASMLFGGITATNPGSGDETVSCEIYDSAGNLLLENSASGHHATAVCRLNDVLLRTVEDVKLPGEISAKEAL</sequence>
<protein>
    <recommendedName>
        <fullName evidence="5">DUF4190 domain-containing protein</fullName>
    </recommendedName>
</protein>
<reference evidence="4" key="1">
    <citation type="journal article" date="2019" name="Int. J. Syst. Evol. Microbiol.">
        <title>The Global Catalogue of Microorganisms (GCM) 10K type strain sequencing project: providing services to taxonomists for standard genome sequencing and annotation.</title>
        <authorList>
            <consortium name="The Broad Institute Genomics Platform"/>
            <consortium name="The Broad Institute Genome Sequencing Center for Infectious Disease"/>
            <person name="Wu L."/>
            <person name="Ma J."/>
        </authorList>
    </citation>
    <scope>NUCLEOTIDE SEQUENCE [LARGE SCALE GENOMIC DNA]</scope>
    <source>
        <strain evidence="4">JCM 18952</strain>
    </source>
</reference>
<dbReference type="Proteomes" id="UP001501257">
    <property type="component" value="Unassembled WGS sequence"/>
</dbReference>
<keyword evidence="2" id="KW-0812">Transmembrane</keyword>
<feature type="transmembrane region" description="Helical" evidence="2">
    <location>
        <begin position="68"/>
        <end position="89"/>
    </location>
</feature>
<gene>
    <name evidence="3" type="ORF">GCM10025778_02790</name>
</gene>
<keyword evidence="2" id="KW-0472">Membrane</keyword>
<organism evidence="3 4">
    <name type="scientific">Paeniglutamicibacter antarcticus</name>
    <dbReference type="NCBI Taxonomy" id="494023"/>
    <lineage>
        <taxon>Bacteria</taxon>
        <taxon>Bacillati</taxon>
        <taxon>Actinomycetota</taxon>
        <taxon>Actinomycetes</taxon>
        <taxon>Micrococcales</taxon>
        <taxon>Micrococcaceae</taxon>
        <taxon>Paeniglutamicibacter</taxon>
    </lineage>
</organism>
<feature type="compositionally biased region" description="Basic and acidic residues" evidence="1">
    <location>
        <begin position="1"/>
        <end position="10"/>
    </location>
</feature>
<evidence type="ECO:0000256" key="1">
    <source>
        <dbReference type="SAM" id="MobiDB-lite"/>
    </source>
</evidence>
<dbReference type="RefSeq" id="WP_210101879.1">
    <property type="nucleotide sequence ID" value="NZ_BAABLK010000005.1"/>
</dbReference>
<feature type="transmembrane region" description="Helical" evidence="2">
    <location>
        <begin position="95"/>
        <end position="112"/>
    </location>
</feature>
<feature type="region of interest" description="Disordered" evidence="1">
    <location>
        <begin position="1"/>
        <end position="25"/>
    </location>
</feature>
<accession>A0ABP9TFJ1</accession>